<organism evidence="16 17">
    <name type="scientific">Ruminococcus gauvreauii</name>
    <dbReference type="NCBI Taxonomy" id="438033"/>
    <lineage>
        <taxon>Bacteria</taxon>
        <taxon>Bacillati</taxon>
        <taxon>Bacillota</taxon>
        <taxon>Clostridia</taxon>
        <taxon>Eubacteriales</taxon>
        <taxon>Oscillospiraceae</taxon>
        <taxon>Ruminococcus</taxon>
    </lineage>
</organism>
<keyword evidence="2" id="KW-0540">Nuclease</keyword>
<evidence type="ECO:0000256" key="3">
    <source>
        <dbReference type="ARBA" id="ARBA00022723"/>
    </source>
</evidence>
<dbReference type="InterPro" id="IPR011604">
    <property type="entry name" value="PDDEXK-like_dom_sf"/>
</dbReference>
<evidence type="ECO:0000259" key="15">
    <source>
        <dbReference type="Pfam" id="PF21445"/>
    </source>
</evidence>
<feature type="domain" description="PD-(D/E)XK endonuclease-like" evidence="14">
    <location>
        <begin position="766"/>
        <end position="1109"/>
    </location>
</feature>
<dbReference type="Pfam" id="PF12705">
    <property type="entry name" value="PDDEXK_1"/>
    <property type="match status" value="1"/>
</dbReference>
<keyword evidence="4" id="KW-0547">Nucleotide-binding</keyword>
<evidence type="ECO:0000256" key="7">
    <source>
        <dbReference type="ARBA" id="ARBA00022806"/>
    </source>
</evidence>
<evidence type="ECO:0000256" key="10">
    <source>
        <dbReference type="ARBA" id="ARBA00023004"/>
    </source>
</evidence>
<dbReference type="InterPro" id="IPR049035">
    <property type="entry name" value="ADDB_N"/>
</dbReference>
<evidence type="ECO:0000256" key="4">
    <source>
        <dbReference type="ARBA" id="ARBA00022741"/>
    </source>
</evidence>
<evidence type="ECO:0000256" key="8">
    <source>
        <dbReference type="ARBA" id="ARBA00022839"/>
    </source>
</evidence>
<keyword evidence="10" id="KW-0408">Iron</keyword>
<evidence type="ECO:0000256" key="1">
    <source>
        <dbReference type="ARBA" id="ARBA00022485"/>
    </source>
</evidence>
<evidence type="ECO:0000259" key="14">
    <source>
        <dbReference type="Pfam" id="PF12705"/>
    </source>
</evidence>
<dbReference type="Pfam" id="PF21445">
    <property type="entry name" value="ADDB_N"/>
    <property type="match status" value="1"/>
</dbReference>
<protein>
    <submittedName>
        <fullName evidence="16">Helicase-exonuclease AddAB subunit AddB</fullName>
    </submittedName>
</protein>
<dbReference type="RefSeq" id="WP_028528680.1">
    <property type="nucleotide sequence ID" value="NZ_CABLBR010000013.1"/>
</dbReference>
<feature type="domain" description="ATP-dependent helicase/deoxyribonuclease subunit B N-terminal" evidence="15">
    <location>
        <begin position="5"/>
        <end position="292"/>
    </location>
</feature>
<dbReference type="NCBIfam" id="TIGR02773">
    <property type="entry name" value="addB_Gpos"/>
    <property type="match status" value="1"/>
</dbReference>
<name>A0ABY5VIA0_9FIRM</name>
<evidence type="ECO:0000256" key="5">
    <source>
        <dbReference type="ARBA" id="ARBA00022763"/>
    </source>
</evidence>
<dbReference type="InterPro" id="IPR027417">
    <property type="entry name" value="P-loop_NTPase"/>
</dbReference>
<gene>
    <name evidence="16" type="primary">addB</name>
    <name evidence="16" type="ORF">NQ502_04435</name>
</gene>
<keyword evidence="3" id="KW-0479">Metal-binding</keyword>
<keyword evidence="11" id="KW-0411">Iron-sulfur</keyword>
<keyword evidence="9" id="KW-0067">ATP-binding</keyword>
<keyword evidence="1" id="KW-0004">4Fe-4S</keyword>
<dbReference type="GO" id="GO:0004386">
    <property type="term" value="F:helicase activity"/>
    <property type="evidence" value="ECO:0007669"/>
    <property type="project" value="UniProtKB-KW"/>
</dbReference>
<dbReference type="InterPro" id="IPR014140">
    <property type="entry name" value="DNA_helicase_suAddB"/>
</dbReference>
<dbReference type="PANTHER" id="PTHR30591:SF1">
    <property type="entry name" value="RECBCD ENZYME SUBUNIT RECC"/>
    <property type="match status" value="1"/>
</dbReference>
<evidence type="ECO:0000256" key="11">
    <source>
        <dbReference type="ARBA" id="ARBA00023014"/>
    </source>
</evidence>
<evidence type="ECO:0000256" key="2">
    <source>
        <dbReference type="ARBA" id="ARBA00022722"/>
    </source>
</evidence>
<reference evidence="16" key="1">
    <citation type="journal article" date="2022" name="Cell">
        <title>Design, construction, and in vivo augmentation of a complex gut microbiome.</title>
        <authorList>
            <person name="Cheng A.G."/>
            <person name="Ho P.Y."/>
            <person name="Aranda-Diaz A."/>
            <person name="Jain S."/>
            <person name="Yu F.B."/>
            <person name="Meng X."/>
            <person name="Wang M."/>
            <person name="Iakiviak M."/>
            <person name="Nagashima K."/>
            <person name="Zhao A."/>
            <person name="Murugkar P."/>
            <person name="Patil A."/>
            <person name="Atabakhsh K."/>
            <person name="Weakley A."/>
            <person name="Yan J."/>
            <person name="Brumbaugh A.R."/>
            <person name="Higginbottom S."/>
            <person name="Dimas A."/>
            <person name="Shiver A.L."/>
            <person name="Deutschbauer A."/>
            <person name="Neff N."/>
            <person name="Sonnenburg J.L."/>
            <person name="Huang K.C."/>
            <person name="Fischbach M.A."/>
        </authorList>
    </citation>
    <scope>NUCLEOTIDE SEQUENCE</scope>
    <source>
        <strain evidence="16">DSM 19829</strain>
    </source>
</reference>
<dbReference type="Gene3D" id="3.90.320.10">
    <property type="match status" value="1"/>
</dbReference>
<evidence type="ECO:0000313" key="17">
    <source>
        <dbReference type="Proteomes" id="UP001060164"/>
    </source>
</evidence>
<dbReference type="SUPFAM" id="SSF52540">
    <property type="entry name" value="P-loop containing nucleoside triphosphate hydrolases"/>
    <property type="match status" value="1"/>
</dbReference>
<evidence type="ECO:0000256" key="12">
    <source>
        <dbReference type="ARBA" id="ARBA00023125"/>
    </source>
</evidence>
<evidence type="ECO:0000256" key="6">
    <source>
        <dbReference type="ARBA" id="ARBA00022801"/>
    </source>
</evidence>
<sequence length="1140" mass="130923">MALHLITGSAGAGKSYMVYQMVIAKSGRNPGRDYLILVPEQFTMQTQKEVVDLHPGHAVRNIDILSFQRLAYRVFDEVGGNLNPLLDDTGKSFVLQKIAQQQKKRLGCLGANLKKPGYINEMKSMISELMQYQISPEGIDTLMECAGEQSLLYRKLSDVKIIYREFSDYMKSRYVTPEEVLDVLCRVIKSADSLNGSTVVLDGFTGFTPVQYQVIRRLLVMCRDVYVTVTLDDKSLPISQKQTQQLFYMSHDMMRRLSRLALEEHVEIADTRHLDGRKEGRFAGAPGLSFLESHLFRQPAAGYHKKPEEIHIRAAANPLEEMEWTVRRIRKLIRTGSLRYRDIAVITGDLGGYESYAVQAFEREHIPCFIDRKQSVLMNPFVEYVRAALDMLITGFRYEGVFRYLRTGMSDVTPDEIDILENYVIALGIRGFKQWSAPWKRIYRGMQEEELAEVERIRVKFVEEIRDFAEEFKRPEGTVASRTTALYHFIVKSGIQQKLKVRELAFQKQGKQALAREYAQIFGIIMGMLDKLVDVLGEEKVTRLEYQQILEAGFQQVQVGIIPPTADQVMVGDVKRTRLASVKVLFFVGVNEGVIPQRSESCGILTEAERELLKAHDIELAPTMREDIGIQRFYLYLILSKPSRDLYLSYTHMKADGQSASPAYLIGTIRKMFPKLEVEEGSRGEAEYLSLETPAQGMDAVVQGLQEAVQGREDAGWDELFGWYWSSGEYHEWTRSLVEAAFYERPEDRIGRAAALALYGRELKNSATRLETFAACAYAHFLQYGLRLSERARFEFKAMDMGNVLHEALERFARMLKQEGLSWKGLSGEDTKRLLDASVEGLFEEYGNTILKSSARNHYMMRRCRRLLERSIWALQEQLKRGDFEPSRFEVSFAMQEELDAAQFQLDEETRIKLQGRIDRVDTYESEDDCYVKVIDYKTGNRTLDLTELYHGLSLQLVVYLNAAMELEKKERPDKQVHPAGIFYYRIRDPLITGEWQESKTLIEQDMLKELRMNGLANADPEVLKKLDHTLDGTGTKTSSVFPLSLNKDGSCSKASSVIREEQFEVLASFVNDKIKELGRRIMEGEAEVNPYQIGQKNACEYCAYRTACGFDERIRGYEYRRLPQFSDDELWKMIKQEDV</sequence>
<dbReference type="Proteomes" id="UP001060164">
    <property type="component" value="Chromosome"/>
</dbReference>
<evidence type="ECO:0000256" key="13">
    <source>
        <dbReference type="ARBA" id="ARBA00023204"/>
    </source>
</evidence>
<keyword evidence="8" id="KW-0269">Exonuclease</keyword>
<dbReference type="Gene3D" id="3.40.50.300">
    <property type="entry name" value="P-loop containing nucleotide triphosphate hydrolases"/>
    <property type="match status" value="3"/>
</dbReference>
<dbReference type="PANTHER" id="PTHR30591">
    <property type="entry name" value="RECBCD ENZYME SUBUNIT RECC"/>
    <property type="match status" value="1"/>
</dbReference>
<accession>A0ABY5VIA0</accession>
<keyword evidence="6" id="KW-0378">Hydrolase</keyword>
<dbReference type="EMBL" id="CP102290">
    <property type="protein sequence ID" value="UWP60309.1"/>
    <property type="molecule type" value="Genomic_DNA"/>
</dbReference>
<proteinExistence type="predicted"/>
<keyword evidence="5" id="KW-0227">DNA damage</keyword>
<evidence type="ECO:0000313" key="16">
    <source>
        <dbReference type="EMBL" id="UWP60309.1"/>
    </source>
</evidence>
<evidence type="ECO:0000256" key="9">
    <source>
        <dbReference type="ARBA" id="ARBA00022840"/>
    </source>
</evidence>
<keyword evidence="7 16" id="KW-0347">Helicase</keyword>
<keyword evidence="12" id="KW-0238">DNA-binding</keyword>
<dbReference type="InterPro" id="IPR038726">
    <property type="entry name" value="PDDEXK_AddAB-type"/>
</dbReference>
<keyword evidence="13" id="KW-0234">DNA repair</keyword>
<keyword evidence="17" id="KW-1185">Reference proteome</keyword>